<keyword evidence="3" id="KW-1185">Reference proteome</keyword>
<sequence>MKSHNICLGQRLTSYPSMKDKFDGYVYVEEPVVVDGKLVTSRGPGTAIQFALMLVELLVNKETREKLSNGMLL</sequence>
<evidence type="ECO:0000259" key="1">
    <source>
        <dbReference type="Pfam" id="PF01965"/>
    </source>
</evidence>
<dbReference type="Proteomes" id="UP000784294">
    <property type="component" value="Unassembled WGS sequence"/>
</dbReference>
<dbReference type="SUPFAM" id="SSF52317">
    <property type="entry name" value="Class I glutamine amidotransferase-like"/>
    <property type="match status" value="1"/>
</dbReference>
<dbReference type="AlphaFoldDB" id="A0A3S5CLL8"/>
<dbReference type="EMBL" id="CAAALY010119571">
    <property type="protein sequence ID" value="VEL31187.1"/>
    <property type="molecule type" value="Genomic_DNA"/>
</dbReference>
<dbReference type="Gene3D" id="3.40.50.880">
    <property type="match status" value="1"/>
</dbReference>
<evidence type="ECO:0000313" key="2">
    <source>
        <dbReference type="EMBL" id="VEL31187.1"/>
    </source>
</evidence>
<accession>A0A3S5CLL8</accession>
<dbReference type="GO" id="GO:0006979">
    <property type="term" value="P:response to oxidative stress"/>
    <property type="evidence" value="ECO:0007669"/>
    <property type="project" value="TreeGrafter"/>
</dbReference>
<dbReference type="InterPro" id="IPR029062">
    <property type="entry name" value="Class_I_gatase-like"/>
</dbReference>
<protein>
    <recommendedName>
        <fullName evidence="1">DJ-1/PfpI domain-containing protein</fullName>
    </recommendedName>
</protein>
<dbReference type="PANTHER" id="PTHR48094:SF12">
    <property type="entry name" value="PARKINSON DISEASE PROTEIN 7 HOMOLOG"/>
    <property type="match status" value="1"/>
</dbReference>
<reference evidence="2" key="1">
    <citation type="submission" date="2018-11" db="EMBL/GenBank/DDBJ databases">
        <authorList>
            <consortium name="Pathogen Informatics"/>
        </authorList>
    </citation>
    <scope>NUCLEOTIDE SEQUENCE</scope>
</reference>
<dbReference type="InterPro" id="IPR050325">
    <property type="entry name" value="Prot/Nucl_acid_deglycase"/>
</dbReference>
<organism evidence="2 3">
    <name type="scientific">Protopolystoma xenopodis</name>
    <dbReference type="NCBI Taxonomy" id="117903"/>
    <lineage>
        <taxon>Eukaryota</taxon>
        <taxon>Metazoa</taxon>
        <taxon>Spiralia</taxon>
        <taxon>Lophotrochozoa</taxon>
        <taxon>Platyhelminthes</taxon>
        <taxon>Monogenea</taxon>
        <taxon>Polyopisthocotylea</taxon>
        <taxon>Polystomatidea</taxon>
        <taxon>Polystomatidae</taxon>
        <taxon>Protopolystoma</taxon>
    </lineage>
</organism>
<name>A0A3S5CLL8_9PLAT</name>
<comment type="caution">
    <text evidence="2">The sequence shown here is derived from an EMBL/GenBank/DDBJ whole genome shotgun (WGS) entry which is preliminary data.</text>
</comment>
<dbReference type="GO" id="GO:1903189">
    <property type="term" value="P:glyoxal metabolic process"/>
    <property type="evidence" value="ECO:0007669"/>
    <property type="project" value="TreeGrafter"/>
</dbReference>
<dbReference type="GO" id="GO:0005739">
    <property type="term" value="C:mitochondrion"/>
    <property type="evidence" value="ECO:0007669"/>
    <property type="project" value="TreeGrafter"/>
</dbReference>
<dbReference type="Pfam" id="PF01965">
    <property type="entry name" value="DJ-1_PfpI"/>
    <property type="match status" value="1"/>
</dbReference>
<dbReference type="OrthoDB" id="543156at2759"/>
<dbReference type="PANTHER" id="PTHR48094">
    <property type="entry name" value="PROTEIN/NUCLEIC ACID DEGLYCASE DJ-1-RELATED"/>
    <property type="match status" value="1"/>
</dbReference>
<evidence type="ECO:0000313" key="3">
    <source>
        <dbReference type="Proteomes" id="UP000784294"/>
    </source>
</evidence>
<dbReference type="GO" id="GO:0005634">
    <property type="term" value="C:nucleus"/>
    <property type="evidence" value="ECO:0007669"/>
    <property type="project" value="TreeGrafter"/>
</dbReference>
<dbReference type="InterPro" id="IPR002818">
    <property type="entry name" value="DJ-1/PfpI"/>
</dbReference>
<proteinExistence type="predicted"/>
<feature type="domain" description="DJ-1/PfpI" evidence="1">
    <location>
        <begin position="3"/>
        <end position="56"/>
    </location>
</feature>
<gene>
    <name evidence="2" type="ORF">PXEA_LOCUS24627</name>
</gene>